<name>A0AB38ULA7_9MYCO</name>
<dbReference type="Proteomes" id="UP000279331">
    <property type="component" value="Unassembled WGS sequence"/>
</dbReference>
<gene>
    <name evidence="1" type="ORF">LAUMK42_00154</name>
    <name evidence="2" type="ORF">LAUMK4_05559</name>
</gene>
<dbReference type="AlphaFoldDB" id="A0AB38ULA7"/>
<dbReference type="Proteomes" id="UP000271464">
    <property type="component" value="Unassembled WGS sequence"/>
</dbReference>
<comment type="caution">
    <text evidence="1">The sequence shown here is derived from an EMBL/GenBank/DDBJ whole genome shotgun (WGS) entry which is preliminary data.</text>
</comment>
<accession>A0AB38ULA7</accession>
<keyword evidence="3" id="KW-1185">Reference proteome</keyword>
<protein>
    <submittedName>
        <fullName evidence="1">Uncharacterized protein</fullName>
    </submittedName>
</protein>
<organism evidence="1 4">
    <name type="scientific">Mycobacterium persicum</name>
    <dbReference type="NCBI Taxonomy" id="1487726"/>
    <lineage>
        <taxon>Bacteria</taxon>
        <taxon>Bacillati</taxon>
        <taxon>Actinomycetota</taxon>
        <taxon>Actinomycetes</taxon>
        <taxon>Mycobacteriales</taxon>
        <taxon>Mycobacteriaceae</taxon>
        <taxon>Mycobacterium</taxon>
    </lineage>
</organism>
<dbReference type="EMBL" id="UPHM01000150">
    <property type="protein sequence ID" value="VBA31720.1"/>
    <property type="molecule type" value="Genomic_DNA"/>
</dbReference>
<reference evidence="3 4" key="1">
    <citation type="submission" date="2018-09" db="EMBL/GenBank/DDBJ databases">
        <authorList>
            <person name="Tagini F."/>
        </authorList>
    </citation>
    <scope>NUCLEOTIDE SEQUENCE [LARGE SCALE GENOMIC DNA]</scope>
    <source>
        <strain evidence="2 3">MK4</strain>
        <strain evidence="1 4">MK42</strain>
    </source>
</reference>
<evidence type="ECO:0000313" key="2">
    <source>
        <dbReference type="EMBL" id="VBA31720.1"/>
    </source>
</evidence>
<evidence type="ECO:0000313" key="3">
    <source>
        <dbReference type="Proteomes" id="UP000271464"/>
    </source>
</evidence>
<evidence type="ECO:0000313" key="4">
    <source>
        <dbReference type="Proteomes" id="UP000279331"/>
    </source>
</evidence>
<evidence type="ECO:0000313" key="1">
    <source>
        <dbReference type="EMBL" id="VAZ81353.1"/>
    </source>
</evidence>
<proteinExistence type="predicted"/>
<sequence>MQGVAATLGDQLTDSKDLIVATLLEVARG</sequence>
<dbReference type="EMBL" id="UPHL01000007">
    <property type="protein sequence ID" value="VAZ81353.1"/>
    <property type="molecule type" value="Genomic_DNA"/>
</dbReference>